<gene>
    <name evidence="3" type="ORF">DES51_108106</name>
</gene>
<accession>A0A318KK68</accession>
<evidence type="ECO:0000313" key="4">
    <source>
        <dbReference type="Proteomes" id="UP000247612"/>
    </source>
</evidence>
<protein>
    <submittedName>
        <fullName evidence="3">Uncharacterized protein</fullName>
    </submittedName>
</protein>
<feature type="transmembrane region" description="Helical" evidence="2">
    <location>
        <begin position="250"/>
        <end position="273"/>
    </location>
</feature>
<evidence type="ECO:0000256" key="2">
    <source>
        <dbReference type="SAM" id="Phobius"/>
    </source>
</evidence>
<name>A0A318KK68_9FIRM</name>
<reference evidence="3 4" key="1">
    <citation type="submission" date="2018-05" db="EMBL/GenBank/DDBJ databases">
        <title>Genomic Encyclopedia of Type Strains, Phase IV (KMG-IV): sequencing the most valuable type-strain genomes for metagenomic binning, comparative biology and taxonomic classification.</title>
        <authorList>
            <person name="Goeker M."/>
        </authorList>
    </citation>
    <scope>NUCLEOTIDE SEQUENCE [LARGE SCALE GENOMIC DNA]</scope>
    <source>
        <strain evidence="3 4">JC118</strain>
    </source>
</reference>
<evidence type="ECO:0000313" key="3">
    <source>
        <dbReference type="EMBL" id="PXX78179.1"/>
    </source>
</evidence>
<dbReference type="STRING" id="1034346.GCA_000313565_00492"/>
<feature type="transmembrane region" description="Helical" evidence="2">
    <location>
        <begin position="288"/>
        <end position="309"/>
    </location>
</feature>
<keyword evidence="2" id="KW-0472">Membrane</keyword>
<proteinExistence type="predicted"/>
<comment type="caution">
    <text evidence="3">The sequence shown here is derived from an EMBL/GenBank/DDBJ whole genome shotgun (WGS) entry which is preliminary data.</text>
</comment>
<feature type="transmembrane region" description="Helical" evidence="2">
    <location>
        <begin position="217"/>
        <end position="238"/>
    </location>
</feature>
<dbReference type="AlphaFoldDB" id="A0A318KK68"/>
<keyword evidence="2" id="KW-1133">Transmembrane helix</keyword>
<dbReference type="Proteomes" id="UP000247612">
    <property type="component" value="Unassembled WGS sequence"/>
</dbReference>
<dbReference type="EMBL" id="QJKH01000008">
    <property type="protein sequence ID" value="PXX78179.1"/>
    <property type="molecule type" value="Genomic_DNA"/>
</dbReference>
<sequence length="359" mass="41299">MKEIQCPKCNTLIQLDEAGGCTHCHYELTANDIVSSLFDDEFFKRLALDEKHPLREGYAYYFDGNLKKAEPLFSSVDKRDKAFIYAYFGEMLCISDGFEISFAPFEEPYQKMMQTVLKQTKNQPEAAWLSFILNRYLMKNKALYDEQLAKIASLKQQQAAEINAKENELRSLELKKAAKIQKKREQLPALKWGVLIGIWLLSAVLFTWGFVAGKASYFTLIIAILVPYTYCLALIPLISYANNEKKFYGFSLLLLVLLYPTYFAAMLIGMLIINDSTLFSLTIFQERLLIYAVILGISSFIQFIVFILNENKLHKKMVKYTPANSFDVSLDQSALTLCEAEALVMDKWLNFDKKENNYE</sequence>
<evidence type="ECO:0000256" key="1">
    <source>
        <dbReference type="SAM" id="Coils"/>
    </source>
</evidence>
<dbReference type="OrthoDB" id="3224137at2"/>
<keyword evidence="2" id="KW-0812">Transmembrane</keyword>
<organism evidence="3 4">
    <name type="scientific">Dielma fastidiosa</name>
    <dbReference type="NCBI Taxonomy" id="1034346"/>
    <lineage>
        <taxon>Bacteria</taxon>
        <taxon>Bacillati</taxon>
        <taxon>Bacillota</taxon>
        <taxon>Erysipelotrichia</taxon>
        <taxon>Erysipelotrichales</taxon>
        <taxon>Erysipelotrichaceae</taxon>
        <taxon>Dielma</taxon>
    </lineage>
</organism>
<feature type="coiled-coil region" evidence="1">
    <location>
        <begin position="155"/>
        <end position="182"/>
    </location>
</feature>
<feature type="transmembrane region" description="Helical" evidence="2">
    <location>
        <begin position="189"/>
        <end position="211"/>
    </location>
</feature>
<keyword evidence="1" id="KW-0175">Coiled coil</keyword>
<keyword evidence="4" id="KW-1185">Reference proteome</keyword>
<dbReference type="RefSeq" id="WP_022936796.1">
    <property type="nucleotide sequence ID" value="NZ_CABKRQ010000001.1"/>
</dbReference>